<name>A0A4R2JVC9_9PSEU</name>
<dbReference type="PROSITE" id="PS51273">
    <property type="entry name" value="GATASE_TYPE_1"/>
    <property type="match status" value="1"/>
</dbReference>
<feature type="domain" description="Glutamine amidotransferase" evidence="1">
    <location>
        <begin position="29"/>
        <end position="185"/>
    </location>
</feature>
<comment type="caution">
    <text evidence="2">The sequence shown here is derived from an EMBL/GenBank/DDBJ whole genome shotgun (WGS) entry which is preliminary data.</text>
</comment>
<proteinExistence type="predicted"/>
<keyword evidence="2" id="KW-0315">Glutamine amidotransferase</keyword>
<evidence type="ECO:0000313" key="3">
    <source>
        <dbReference type="Proteomes" id="UP000295680"/>
    </source>
</evidence>
<dbReference type="EMBL" id="SLWS01000002">
    <property type="protein sequence ID" value="TCO63012.1"/>
    <property type="molecule type" value="Genomic_DNA"/>
</dbReference>
<dbReference type="PANTHER" id="PTHR42695:SF5">
    <property type="entry name" value="GLUTAMINE AMIDOTRANSFERASE YLR126C-RELATED"/>
    <property type="match status" value="1"/>
</dbReference>
<protein>
    <submittedName>
        <fullName evidence="2">GMP synthase-like glutamine amidotransferase</fullName>
    </submittedName>
</protein>
<dbReference type="GO" id="GO:0005829">
    <property type="term" value="C:cytosol"/>
    <property type="evidence" value="ECO:0007669"/>
    <property type="project" value="TreeGrafter"/>
</dbReference>
<sequence>MSGMTPRLLVVQPDDTDPPASLGTWLTDAGARLDVVRPAAEPLPELAGYQGVVCLGGEMGAMDDLKHPWLRDVRQLLASAVGNRVPTLGVCLGGQLLAAATGGRVVVGDAGPEVGPAMVAKRDVAWIDPLFGEQPMVLDVMHFHVDTIDRLPPGAELMASSHKYPNQAFRINGCGYGLQFHIETTTEIVLDWARTAPEVAVLARPGELDKDRLDTAHEDIAETWRPFAARFVRLAAGELAMADQARTTLPLV</sequence>
<accession>A0A4R2JVC9</accession>
<dbReference type="InterPro" id="IPR044992">
    <property type="entry name" value="ChyE-like"/>
</dbReference>
<organism evidence="2 3">
    <name type="scientific">Actinocrispum wychmicini</name>
    <dbReference type="NCBI Taxonomy" id="1213861"/>
    <lineage>
        <taxon>Bacteria</taxon>
        <taxon>Bacillati</taxon>
        <taxon>Actinomycetota</taxon>
        <taxon>Actinomycetes</taxon>
        <taxon>Pseudonocardiales</taxon>
        <taxon>Pseudonocardiaceae</taxon>
        <taxon>Actinocrispum</taxon>
    </lineage>
</organism>
<dbReference type="Proteomes" id="UP000295680">
    <property type="component" value="Unassembled WGS sequence"/>
</dbReference>
<dbReference type="PANTHER" id="PTHR42695">
    <property type="entry name" value="GLUTAMINE AMIDOTRANSFERASE YLR126C-RELATED"/>
    <property type="match status" value="1"/>
</dbReference>
<dbReference type="Gene3D" id="3.40.50.880">
    <property type="match status" value="1"/>
</dbReference>
<dbReference type="SUPFAM" id="SSF52317">
    <property type="entry name" value="Class I glutamine amidotransferase-like"/>
    <property type="match status" value="1"/>
</dbReference>
<evidence type="ECO:0000259" key="1">
    <source>
        <dbReference type="Pfam" id="PF00117"/>
    </source>
</evidence>
<reference evidence="2 3" key="1">
    <citation type="submission" date="2019-03" db="EMBL/GenBank/DDBJ databases">
        <title>Genomic Encyclopedia of Type Strains, Phase IV (KMG-IV): sequencing the most valuable type-strain genomes for metagenomic binning, comparative biology and taxonomic classification.</title>
        <authorList>
            <person name="Goeker M."/>
        </authorList>
    </citation>
    <scope>NUCLEOTIDE SEQUENCE [LARGE SCALE GENOMIC DNA]</scope>
    <source>
        <strain evidence="2 3">DSM 45934</strain>
    </source>
</reference>
<dbReference type="GO" id="GO:0016740">
    <property type="term" value="F:transferase activity"/>
    <property type="evidence" value="ECO:0007669"/>
    <property type="project" value="UniProtKB-KW"/>
</dbReference>
<dbReference type="AlphaFoldDB" id="A0A4R2JVC9"/>
<dbReference type="CDD" id="cd01741">
    <property type="entry name" value="GATase1_1"/>
    <property type="match status" value="1"/>
</dbReference>
<gene>
    <name evidence="2" type="ORF">EV192_1021156</name>
</gene>
<evidence type="ECO:0000313" key="2">
    <source>
        <dbReference type="EMBL" id="TCO63012.1"/>
    </source>
</evidence>
<dbReference type="InterPro" id="IPR017926">
    <property type="entry name" value="GATASE"/>
</dbReference>
<keyword evidence="3" id="KW-1185">Reference proteome</keyword>
<keyword evidence="2" id="KW-0808">Transferase</keyword>
<dbReference type="Pfam" id="PF00117">
    <property type="entry name" value="GATase"/>
    <property type="match status" value="1"/>
</dbReference>
<dbReference type="InterPro" id="IPR029062">
    <property type="entry name" value="Class_I_gatase-like"/>
</dbReference>